<dbReference type="AlphaFoldDB" id="A0A6J6IHK8"/>
<proteinExistence type="predicted"/>
<name>A0A6J6IHK8_9ZZZZ</name>
<accession>A0A6J6IHK8</accession>
<protein>
    <submittedName>
        <fullName evidence="1">Unannotated protein</fullName>
    </submittedName>
</protein>
<gene>
    <name evidence="1" type="ORF">UFOPK1960_00237</name>
</gene>
<sequence length="229" mass="24741">MGFFAERKKKAQLKVAQAAATKAAAALAEWQKNSAALEVMLKVVDDCRHGKTHEQFVDTNDYGFMLKSGEFPIAYLQGVAYLENVKAPTQYSGGYGGVSFPIFGRVRLNTGRTGGKITQGAESINRTDDGHALITNTRIMFAGSKRAHEWRFDKMMGCSHLPGGITIFAMTTSGKPAGLGYGDGPASEVQFRIELASAIALGTLERYEQELVAEQVQHASELPTSPPPP</sequence>
<evidence type="ECO:0000313" key="1">
    <source>
        <dbReference type="EMBL" id="CAB4623949.1"/>
    </source>
</evidence>
<reference evidence="1" key="1">
    <citation type="submission" date="2020-05" db="EMBL/GenBank/DDBJ databases">
        <authorList>
            <person name="Chiriac C."/>
            <person name="Salcher M."/>
            <person name="Ghai R."/>
            <person name="Kavagutti S V."/>
        </authorList>
    </citation>
    <scope>NUCLEOTIDE SEQUENCE</scope>
</reference>
<dbReference type="EMBL" id="CAEZVL010000020">
    <property type="protein sequence ID" value="CAB4623949.1"/>
    <property type="molecule type" value="Genomic_DNA"/>
</dbReference>
<organism evidence="1">
    <name type="scientific">freshwater metagenome</name>
    <dbReference type="NCBI Taxonomy" id="449393"/>
    <lineage>
        <taxon>unclassified sequences</taxon>
        <taxon>metagenomes</taxon>
        <taxon>ecological metagenomes</taxon>
    </lineage>
</organism>